<evidence type="ECO:0000256" key="5">
    <source>
        <dbReference type="ARBA" id="ARBA00022989"/>
    </source>
</evidence>
<dbReference type="EMBL" id="FUYA01000007">
    <property type="protein sequence ID" value="SKA76534.1"/>
    <property type="molecule type" value="Genomic_DNA"/>
</dbReference>
<dbReference type="InterPro" id="IPR002751">
    <property type="entry name" value="CbiM/NikMN"/>
</dbReference>
<feature type="transmembrane region" description="Helical" evidence="7">
    <location>
        <begin position="166"/>
        <end position="188"/>
    </location>
</feature>
<dbReference type="NCBIfam" id="NF004909">
    <property type="entry name" value="PRK06265.2-5"/>
    <property type="match status" value="1"/>
</dbReference>
<dbReference type="GO" id="GO:0000041">
    <property type="term" value="P:transition metal ion transport"/>
    <property type="evidence" value="ECO:0007669"/>
    <property type="project" value="InterPro"/>
</dbReference>
<sequence>MHISEGVLSMPVLLGGAVLAAAGTAVGLKKIDYDQLMRIAILSAVAFVASFIHVPVGPTSAHLVLNGLLGLLLGWAAFPAFLVSLTLQAVLFQFGGLTTLGVNTFDMAAPAVMLGILCRPFLLRSSRSLSVAAFCCGAGAVLVSGLLTAGALALSGGEFLGVAKALFIAHVPIAIIEGVISGFAVSFLGRVKPEVLDGLS</sequence>
<keyword evidence="6 7" id="KW-0472">Membrane</keyword>
<dbReference type="RefSeq" id="WP_078685532.1">
    <property type="nucleotide sequence ID" value="NZ_FUYA01000007.1"/>
</dbReference>
<reference evidence="8 9" key="1">
    <citation type="submission" date="2017-02" db="EMBL/GenBank/DDBJ databases">
        <authorList>
            <person name="Peterson S.W."/>
        </authorList>
    </citation>
    <scope>NUCLEOTIDE SEQUENCE [LARGE SCALE GENOMIC DNA]</scope>
    <source>
        <strain evidence="8 9">DSM 18034</strain>
    </source>
</reference>
<dbReference type="Proteomes" id="UP000189733">
    <property type="component" value="Unassembled WGS sequence"/>
</dbReference>
<dbReference type="PANTHER" id="PTHR34229:SF1">
    <property type="entry name" value="METAL TRANSPORT PROTEIN HI_1621-RELATED"/>
    <property type="match status" value="1"/>
</dbReference>
<dbReference type="NCBIfam" id="NF004905">
    <property type="entry name" value="PRK06265.1-5"/>
    <property type="match status" value="1"/>
</dbReference>
<protein>
    <submittedName>
        <fullName evidence="8">Cobalt/nickel transport system permease protein</fullName>
    </submittedName>
</protein>
<gene>
    <name evidence="8" type="ORF">SAMN02745702_02254</name>
</gene>
<accession>A0A1T4WGS2</accession>
<dbReference type="STRING" id="1121442.SAMN02745702_02254"/>
<feature type="transmembrane region" description="Helical" evidence="7">
    <location>
        <begin position="91"/>
        <end position="117"/>
    </location>
</feature>
<feature type="transmembrane region" description="Helical" evidence="7">
    <location>
        <begin position="63"/>
        <end position="85"/>
    </location>
</feature>
<evidence type="ECO:0000313" key="9">
    <source>
        <dbReference type="Proteomes" id="UP000189733"/>
    </source>
</evidence>
<evidence type="ECO:0000256" key="4">
    <source>
        <dbReference type="ARBA" id="ARBA00022692"/>
    </source>
</evidence>
<evidence type="ECO:0000256" key="6">
    <source>
        <dbReference type="ARBA" id="ARBA00023136"/>
    </source>
</evidence>
<evidence type="ECO:0000256" key="7">
    <source>
        <dbReference type="SAM" id="Phobius"/>
    </source>
</evidence>
<dbReference type="GO" id="GO:0005886">
    <property type="term" value="C:plasma membrane"/>
    <property type="evidence" value="ECO:0007669"/>
    <property type="project" value="UniProtKB-SubCell"/>
</dbReference>
<feature type="transmembrane region" description="Helical" evidence="7">
    <location>
        <begin position="129"/>
        <end position="154"/>
    </location>
</feature>
<comment type="subcellular location">
    <subcellularLocation>
        <location evidence="1">Cell membrane</location>
        <topology evidence="1">Multi-pass membrane protein</topology>
    </subcellularLocation>
</comment>
<keyword evidence="4 7" id="KW-0812">Transmembrane</keyword>
<keyword evidence="3" id="KW-1003">Cell membrane</keyword>
<evidence type="ECO:0000256" key="1">
    <source>
        <dbReference type="ARBA" id="ARBA00004651"/>
    </source>
</evidence>
<evidence type="ECO:0000256" key="2">
    <source>
        <dbReference type="ARBA" id="ARBA00022448"/>
    </source>
</evidence>
<evidence type="ECO:0000256" key="3">
    <source>
        <dbReference type="ARBA" id="ARBA00022475"/>
    </source>
</evidence>
<dbReference type="OrthoDB" id="9792317at2"/>
<evidence type="ECO:0000313" key="8">
    <source>
        <dbReference type="EMBL" id="SKA76534.1"/>
    </source>
</evidence>
<dbReference type="PANTHER" id="PTHR34229">
    <property type="entry name" value="METAL TRANSPORT PROTEIN HI_1621-RELATED"/>
    <property type="match status" value="1"/>
</dbReference>
<keyword evidence="2" id="KW-0813">Transport</keyword>
<keyword evidence="9" id="KW-1185">Reference proteome</keyword>
<proteinExistence type="predicted"/>
<name>A0A1T4WGS2_9BACT</name>
<dbReference type="Gene3D" id="1.10.1760.20">
    <property type="match status" value="1"/>
</dbReference>
<organism evidence="8 9">
    <name type="scientific">Desulfobaculum bizertense DSM 18034</name>
    <dbReference type="NCBI Taxonomy" id="1121442"/>
    <lineage>
        <taxon>Bacteria</taxon>
        <taxon>Pseudomonadati</taxon>
        <taxon>Thermodesulfobacteriota</taxon>
        <taxon>Desulfovibrionia</taxon>
        <taxon>Desulfovibrionales</taxon>
        <taxon>Desulfovibrionaceae</taxon>
        <taxon>Desulfobaculum</taxon>
    </lineage>
</organism>
<dbReference type="AlphaFoldDB" id="A0A1T4WGS2"/>
<keyword evidence="5 7" id="KW-1133">Transmembrane helix</keyword>
<feature type="transmembrane region" description="Helical" evidence="7">
    <location>
        <begin position="37"/>
        <end position="56"/>
    </location>
</feature>
<dbReference type="Pfam" id="PF01891">
    <property type="entry name" value="CbiM"/>
    <property type="match status" value="1"/>
</dbReference>